<dbReference type="InterPro" id="IPR052180">
    <property type="entry name" value="NhaC_Na-H+_Antiporter"/>
</dbReference>
<dbReference type="GO" id="GO:0015297">
    <property type="term" value="F:antiporter activity"/>
    <property type="evidence" value="ECO:0007669"/>
    <property type="project" value="UniProtKB-KW"/>
</dbReference>
<accession>A0A521F9B4</accession>
<feature type="transmembrane region" description="Helical" evidence="9">
    <location>
        <begin position="109"/>
        <end position="130"/>
    </location>
</feature>
<dbReference type="RefSeq" id="WP_142455709.1">
    <property type="nucleotide sequence ID" value="NZ_FXTP01000016.1"/>
</dbReference>
<dbReference type="InterPro" id="IPR018461">
    <property type="entry name" value="Na/H_Antiport_NhaC-like_C"/>
</dbReference>
<dbReference type="OrthoDB" id="9762978at2"/>
<feature type="transmembrane region" description="Helical" evidence="9">
    <location>
        <begin position="12"/>
        <end position="30"/>
    </location>
</feature>
<protein>
    <submittedName>
        <fullName evidence="11">Transporter, NhaC family</fullName>
    </submittedName>
</protein>
<keyword evidence="7 9" id="KW-0472">Membrane</keyword>
<keyword evidence="12" id="KW-1185">Reference proteome</keyword>
<feature type="transmembrane region" description="Helical" evidence="9">
    <location>
        <begin position="361"/>
        <end position="385"/>
    </location>
</feature>
<sequence>MTYKYTKPSLVQAFIPIIFLIIALFINVRIFGDDSLSGSNQIILMLSAGVASLVALRLGFKWKEIRNGIVKSISSAMSSIIILLLIGSLAGTWLLSGIVPAMIYYGLMILNPTIFLFAACVVCAIVSIATGSSWTTAATVGIALVGIGTALGLNPGMVAGAIISGAYFGDKMSPLSDTTNLAPAMAGTDLFTHIRYMAYTTVPSITISLILFLILGFMYGGDAQPMSNEQILSAIDGAFNINGWLFIVPVLVVILIVKKIPAIPSILAGALLGAIFALIFQPEAVHAVSGYEEASWESSYVGLMMAMYGDISIVTGNEIVDDLLTSGGMYGMLGTVWLIMSAMIFGGVMEASGMLKRIAEAVISVVNSTGSLIASTVGTCVFFNVTASDQYLAIVVPGRMYTDTFESKDLAPENLSRTLEDSGTVTSVLIPWNTCGAYHSNVLGVSTFAYFPFAFFNLISPFMTIFFAYAGIKIRSLAEAEGNAITEDDLDNP</sequence>
<dbReference type="NCBIfam" id="TIGR00931">
    <property type="entry name" value="antiport_nhaC"/>
    <property type="match status" value="1"/>
</dbReference>
<feature type="domain" description="Na+/H+ antiporter NhaC-like C-terminal" evidence="10">
    <location>
        <begin position="165"/>
        <end position="472"/>
    </location>
</feature>
<feature type="transmembrane region" description="Helical" evidence="9">
    <location>
        <begin position="142"/>
        <end position="168"/>
    </location>
</feature>
<dbReference type="InterPro" id="IPR004770">
    <property type="entry name" value="Na/H_antiport_NhaC"/>
</dbReference>
<evidence type="ECO:0000256" key="6">
    <source>
        <dbReference type="ARBA" id="ARBA00022989"/>
    </source>
</evidence>
<evidence type="ECO:0000256" key="3">
    <source>
        <dbReference type="ARBA" id="ARBA00022449"/>
    </source>
</evidence>
<feature type="transmembrane region" description="Helical" evidence="9">
    <location>
        <begin position="329"/>
        <end position="349"/>
    </location>
</feature>
<evidence type="ECO:0000256" key="7">
    <source>
        <dbReference type="ARBA" id="ARBA00023136"/>
    </source>
</evidence>
<feature type="transmembrane region" description="Helical" evidence="9">
    <location>
        <begin position="262"/>
        <end position="280"/>
    </location>
</feature>
<keyword evidence="6 9" id="KW-1133">Transmembrane helix</keyword>
<evidence type="ECO:0000256" key="5">
    <source>
        <dbReference type="ARBA" id="ARBA00022692"/>
    </source>
</evidence>
<organism evidence="11 12">
    <name type="scientific">Gracilimonas mengyeensis</name>
    <dbReference type="NCBI Taxonomy" id="1302730"/>
    <lineage>
        <taxon>Bacteria</taxon>
        <taxon>Pseudomonadati</taxon>
        <taxon>Balneolota</taxon>
        <taxon>Balneolia</taxon>
        <taxon>Balneolales</taxon>
        <taxon>Balneolaceae</taxon>
        <taxon>Gracilimonas</taxon>
    </lineage>
</organism>
<dbReference type="PANTHER" id="PTHR33451:SF3">
    <property type="entry name" value="MALATE-2H(+)_NA(+)-LACTATE ANTIPORTER"/>
    <property type="match status" value="1"/>
</dbReference>
<feature type="transmembrane region" description="Helical" evidence="9">
    <location>
        <begin position="231"/>
        <end position="256"/>
    </location>
</feature>
<dbReference type="Proteomes" id="UP000317557">
    <property type="component" value="Unassembled WGS sequence"/>
</dbReference>
<comment type="similarity">
    <text evidence="8">Belongs to the NhaC Na(+)/H(+) (TC 2.A.35) antiporter family.</text>
</comment>
<proteinExistence type="inferred from homology"/>
<dbReference type="AlphaFoldDB" id="A0A521F9B4"/>
<feature type="transmembrane region" description="Helical" evidence="9">
    <location>
        <begin position="448"/>
        <end position="469"/>
    </location>
</feature>
<evidence type="ECO:0000256" key="9">
    <source>
        <dbReference type="SAM" id="Phobius"/>
    </source>
</evidence>
<dbReference type="PANTHER" id="PTHR33451">
    <property type="entry name" value="MALATE-2H(+)/NA(+)-LACTATE ANTIPORTER"/>
    <property type="match status" value="1"/>
</dbReference>
<evidence type="ECO:0000313" key="11">
    <source>
        <dbReference type="EMBL" id="SMO92716.1"/>
    </source>
</evidence>
<feature type="transmembrane region" description="Helical" evidence="9">
    <location>
        <begin position="80"/>
        <end position="103"/>
    </location>
</feature>
<comment type="subcellular location">
    <subcellularLocation>
        <location evidence="1">Cell membrane</location>
        <topology evidence="1">Multi-pass membrane protein</topology>
    </subcellularLocation>
</comment>
<feature type="transmembrane region" description="Helical" evidence="9">
    <location>
        <begin position="300"/>
        <end position="317"/>
    </location>
</feature>
<feature type="transmembrane region" description="Helical" evidence="9">
    <location>
        <begin position="196"/>
        <end position="219"/>
    </location>
</feature>
<evidence type="ECO:0000256" key="4">
    <source>
        <dbReference type="ARBA" id="ARBA00022475"/>
    </source>
</evidence>
<evidence type="ECO:0000256" key="2">
    <source>
        <dbReference type="ARBA" id="ARBA00022448"/>
    </source>
</evidence>
<dbReference type="GO" id="GO:0005886">
    <property type="term" value="C:plasma membrane"/>
    <property type="evidence" value="ECO:0007669"/>
    <property type="project" value="UniProtKB-SubCell"/>
</dbReference>
<evidence type="ECO:0000313" key="12">
    <source>
        <dbReference type="Proteomes" id="UP000317557"/>
    </source>
</evidence>
<evidence type="ECO:0000259" key="10">
    <source>
        <dbReference type="Pfam" id="PF03553"/>
    </source>
</evidence>
<keyword evidence="4" id="KW-1003">Cell membrane</keyword>
<keyword evidence="5 9" id="KW-0812">Transmembrane</keyword>
<feature type="transmembrane region" description="Helical" evidence="9">
    <location>
        <begin position="42"/>
        <end position="60"/>
    </location>
</feature>
<dbReference type="Pfam" id="PF03553">
    <property type="entry name" value="Na_H_antiporter"/>
    <property type="match status" value="1"/>
</dbReference>
<gene>
    <name evidence="11" type="ORF">SAMN06265219_11619</name>
</gene>
<evidence type="ECO:0000256" key="1">
    <source>
        <dbReference type="ARBA" id="ARBA00004651"/>
    </source>
</evidence>
<keyword evidence="2" id="KW-0813">Transport</keyword>
<dbReference type="EMBL" id="FXTP01000016">
    <property type="protein sequence ID" value="SMO92716.1"/>
    <property type="molecule type" value="Genomic_DNA"/>
</dbReference>
<keyword evidence="3" id="KW-0050">Antiport</keyword>
<name>A0A521F9B4_9BACT</name>
<evidence type="ECO:0000256" key="8">
    <source>
        <dbReference type="ARBA" id="ARBA00038435"/>
    </source>
</evidence>
<reference evidence="11 12" key="1">
    <citation type="submission" date="2017-05" db="EMBL/GenBank/DDBJ databases">
        <authorList>
            <person name="Varghese N."/>
            <person name="Submissions S."/>
        </authorList>
    </citation>
    <scope>NUCLEOTIDE SEQUENCE [LARGE SCALE GENOMIC DNA]</scope>
    <source>
        <strain evidence="11 12">DSM 21985</strain>
    </source>
</reference>